<dbReference type="GeneID" id="36531232"/>
<protein>
    <submittedName>
        <fullName evidence="3">Putative CAF1 family ribonuclease</fullName>
    </submittedName>
</protein>
<evidence type="ECO:0000313" key="4">
    <source>
        <dbReference type="Proteomes" id="UP000234474"/>
    </source>
</evidence>
<gene>
    <name evidence="3" type="ORF">P174DRAFT_400671</name>
</gene>
<feature type="compositionally biased region" description="Polar residues" evidence="2">
    <location>
        <begin position="473"/>
        <end position="495"/>
    </location>
</feature>
<dbReference type="GO" id="GO:0000289">
    <property type="term" value="P:nuclear-transcribed mRNA poly(A) tail shortening"/>
    <property type="evidence" value="ECO:0007669"/>
    <property type="project" value="TreeGrafter"/>
</dbReference>
<dbReference type="GO" id="GO:1990431">
    <property type="term" value="P:priRNA 3'-end processing"/>
    <property type="evidence" value="ECO:0007669"/>
    <property type="project" value="TreeGrafter"/>
</dbReference>
<reference evidence="4" key="1">
    <citation type="journal article" date="2018" name="Proc. Natl. Acad. Sci. U.S.A.">
        <title>Linking secondary metabolites to gene clusters through genome sequencing of six diverse Aspergillus species.</title>
        <authorList>
            <person name="Kaerboelling I."/>
            <person name="Vesth T.C."/>
            <person name="Frisvad J.C."/>
            <person name="Nybo J.L."/>
            <person name="Theobald S."/>
            <person name="Kuo A."/>
            <person name="Bowyer P."/>
            <person name="Matsuda Y."/>
            <person name="Mondo S."/>
            <person name="Lyhne E.K."/>
            <person name="Kogle M.E."/>
            <person name="Clum A."/>
            <person name="Lipzen A."/>
            <person name="Salamov A."/>
            <person name="Ngan C.Y."/>
            <person name="Daum C."/>
            <person name="Chiniquy J."/>
            <person name="Barry K."/>
            <person name="LaButti K."/>
            <person name="Haridas S."/>
            <person name="Simmons B.A."/>
            <person name="Magnuson J.K."/>
            <person name="Mortensen U.H."/>
            <person name="Larsen T.O."/>
            <person name="Grigoriev I.V."/>
            <person name="Baker S.E."/>
            <person name="Andersen M.R."/>
        </authorList>
    </citation>
    <scope>NUCLEOTIDE SEQUENCE [LARGE SCALE GENOMIC DNA]</scope>
    <source>
        <strain evidence="4">IBT 16806</strain>
    </source>
</reference>
<dbReference type="GO" id="GO:0000175">
    <property type="term" value="F:3'-5'-RNA exonuclease activity"/>
    <property type="evidence" value="ECO:0007669"/>
    <property type="project" value="TreeGrafter"/>
</dbReference>
<evidence type="ECO:0000256" key="1">
    <source>
        <dbReference type="ARBA" id="ARBA00008372"/>
    </source>
</evidence>
<dbReference type="EMBL" id="MSZS01000001">
    <property type="protein sequence ID" value="PKX99583.1"/>
    <property type="molecule type" value="Genomic_DNA"/>
</dbReference>
<accession>A0A2I1CPN7</accession>
<dbReference type="GO" id="GO:1990432">
    <property type="term" value="P:siRNA 3'-end processing"/>
    <property type="evidence" value="ECO:0007669"/>
    <property type="project" value="TreeGrafter"/>
</dbReference>
<dbReference type="Gene3D" id="3.30.420.10">
    <property type="entry name" value="Ribonuclease H-like superfamily/Ribonuclease H"/>
    <property type="match status" value="2"/>
</dbReference>
<comment type="caution">
    <text evidence="3">The sequence shown here is derived from an EMBL/GenBank/DDBJ whole genome shotgun (WGS) entry which is preliminary data.</text>
</comment>
<dbReference type="InterPro" id="IPR012337">
    <property type="entry name" value="RNaseH-like_sf"/>
</dbReference>
<dbReference type="GO" id="GO:0003723">
    <property type="term" value="F:RNA binding"/>
    <property type="evidence" value="ECO:0007669"/>
    <property type="project" value="TreeGrafter"/>
</dbReference>
<dbReference type="PANTHER" id="PTHR15092">
    <property type="entry name" value="POLY A -SPECIFIC RIBONUCLEASE/TARGET OF EGR1, MEMBER 1"/>
    <property type="match status" value="1"/>
</dbReference>
<evidence type="ECO:0000256" key="2">
    <source>
        <dbReference type="SAM" id="MobiDB-lite"/>
    </source>
</evidence>
<proteinExistence type="inferred from homology"/>
<dbReference type="SUPFAM" id="SSF53098">
    <property type="entry name" value="Ribonuclease H-like"/>
    <property type="match status" value="1"/>
</dbReference>
<dbReference type="Proteomes" id="UP000234474">
    <property type="component" value="Unassembled WGS sequence"/>
</dbReference>
<dbReference type="RefSeq" id="XP_024688178.1">
    <property type="nucleotide sequence ID" value="XM_024823907.1"/>
</dbReference>
<sequence>MDVTAQTFPYHLPRILDDLATCCFVSMDFEFSGIATTSSNPNRGSQTLQARYEEVKNSADKYQILQVGLTICHEDTENASYTLKPYNVNLNPIIDRRLEVERGWSMQSSAIEFLLENKFSIDSVLKQGVQYLSREEEKQAIANAIERRDRVATHTSIDVKETEHESLAFLKAVRRLVDDWLALGATREEYLNIPPPTRLGVSQSSKSLPSALNRFQKRLVHQLIEVEYPSLVTISRPDFIQIIDYNEERERSVREQRVTRVRERAWKQTGFRWVAEALAGGDLTNLDSGYLIGIMASSAAVESKYPLNEFSDKLKQRLKEHRPVLVGHNLFSDLIYFCRCFFGPLPSKVEEFQSMAHELFPVLMDTKYMATHNCGSINPRSSLSELNENLAKKAIPKISIHPQHSKYTTQKIEHEAGYDSLLTAQVFIRLSAQLRGGGVDLPQQKSTKGAQDTSNLQQTYQEVASDAYTEGRLQTTSGSAQKTFEQKPRPSSTGSPKAPTTGVLGTRFDLLEIEEAIDEVNSNIPIDDRRLSLGPTDSVEVMEKAANGELIPRLGAEFWKVYGNKLRVFGTLERVCVMGAS</sequence>
<name>A0A2I1CPN7_ASPN1</name>
<dbReference type="GO" id="GO:0005634">
    <property type="term" value="C:nucleus"/>
    <property type="evidence" value="ECO:0007669"/>
    <property type="project" value="TreeGrafter"/>
</dbReference>
<keyword evidence="4" id="KW-1185">Reference proteome</keyword>
<dbReference type="STRING" id="1392255.A0A2I1CPN7"/>
<comment type="similarity">
    <text evidence="1">Belongs to the CAF1 family.</text>
</comment>
<dbReference type="Pfam" id="PF04857">
    <property type="entry name" value="CAF1"/>
    <property type="match status" value="1"/>
</dbReference>
<dbReference type="InterPro" id="IPR036397">
    <property type="entry name" value="RNaseH_sf"/>
</dbReference>
<dbReference type="VEuPathDB" id="FungiDB:P174DRAFT_400671"/>
<organism evidence="3 4">
    <name type="scientific">Aspergillus novofumigatus (strain IBT 16806)</name>
    <dbReference type="NCBI Taxonomy" id="1392255"/>
    <lineage>
        <taxon>Eukaryota</taxon>
        <taxon>Fungi</taxon>
        <taxon>Dikarya</taxon>
        <taxon>Ascomycota</taxon>
        <taxon>Pezizomycotina</taxon>
        <taxon>Eurotiomycetes</taxon>
        <taxon>Eurotiomycetidae</taxon>
        <taxon>Eurotiales</taxon>
        <taxon>Aspergillaceae</taxon>
        <taxon>Aspergillus</taxon>
        <taxon>Aspergillus subgen. Fumigati</taxon>
    </lineage>
</organism>
<feature type="region of interest" description="Disordered" evidence="2">
    <location>
        <begin position="473"/>
        <end position="501"/>
    </location>
</feature>
<dbReference type="OrthoDB" id="414075at2759"/>
<dbReference type="OMA" id="LTTCHED"/>
<dbReference type="InterPro" id="IPR051181">
    <property type="entry name" value="CAF1_poly(A)_ribonucleases"/>
</dbReference>
<dbReference type="AlphaFoldDB" id="A0A2I1CPN7"/>
<dbReference type="InterPro" id="IPR006941">
    <property type="entry name" value="RNase_CAF1"/>
</dbReference>
<dbReference type="PANTHER" id="PTHR15092:SF22">
    <property type="entry name" value="POLY(A)-SPECIFIC RIBONUCLEASE PNLDC1"/>
    <property type="match status" value="1"/>
</dbReference>
<evidence type="ECO:0000313" key="3">
    <source>
        <dbReference type="EMBL" id="PKX99583.1"/>
    </source>
</evidence>